<protein>
    <recommendedName>
        <fullName evidence="3">Copia protein</fullName>
    </recommendedName>
</protein>
<reference evidence="1 2" key="1">
    <citation type="journal article" date="2012" name="Nat. Biotechnol.">
        <title>Draft genome sequence of pigeonpea (Cajanus cajan), an orphan legume crop of resource-poor farmers.</title>
        <authorList>
            <person name="Varshney R.K."/>
            <person name="Chen W."/>
            <person name="Li Y."/>
            <person name="Bharti A.K."/>
            <person name="Saxena R.K."/>
            <person name="Schlueter J.A."/>
            <person name="Donoghue M.T."/>
            <person name="Azam S."/>
            <person name="Fan G."/>
            <person name="Whaley A.M."/>
            <person name="Farmer A.D."/>
            <person name="Sheridan J."/>
            <person name="Iwata A."/>
            <person name="Tuteja R."/>
            <person name="Penmetsa R.V."/>
            <person name="Wu W."/>
            <person name="Upadhyaya H.D."/>
            <person name="Yang S.P."/>
            <person name="Shah T."/>
            <person name="Saxena K.B."/>
            <person name="Michael T."/>
            <person name="McCombie W.R."/>
            <person name="Yang B."/>
            <person name="Zhang G."/>
            <person name="Yang H."/>
            <person name="Wang J."/>
            <person name="Spillane C."/>
            <person name="Cook D.R."/>
            <person name="May G.D."/>
            <person name="Xu X."/>
            <person name="Jackson S.A."/>
        </authorList>
    </citation>
    <scope>NUCLEOTIDE SEQUENCE [LARGE SCALE GENOMIC DNA]</scope>
    <source>
        <strain evidence="2">cv. Asha</strain>
    </source>
</reference>
<dbReference type="Proteomes" id="UP000075243">
    <property type="component" value="Chromosome 10"/>
</dbReference>
<sequence>CNSQVALHISKSTIFHKRIKHIKIDCHFVRDEIIKGNIGPTYVSLTVQLADIQTKHLVLLNLLPFYISRPFTICMFQLEGG</sequence>
<evidence type="ECO:0000313" key="2">
    <source>
        <dbReference type="Proteomes" id="UP000075243"/>
    </source>
</evidence>
<name>A0A151SZL9_CAJCA</name>
<evidence type="ECO:0000313" key="1">
    <source>
        <dbReference type="EMBL" id="KYP60233.1"/>
    </source>
</evidence>
<dbReference type="Gramene" id="C.cajan_15243.t">
    <property type="protein sequence ID" value="C.cajan_15243.t.cds1"/>
    <property type="gene ID" value="C.cajan_15243"/>
</dbReference>
<dbReference type="CDD" id="cd09272">
    <property type="entry name" value="RNase_HI_RT_Ty1"/>
    <property type="match status" value="1"/>
</dbReference>
<gene>
    <name evidence="1" type="ORF">KK1_015683</name>
</gene>
<evidence type="ECO:0008006" key="3">
    <source>
        <dbReference type="Google" id="ProtNLM"/>
    </source>
</evidence>
<accession>A0A151SZL9</accession>
<feature type="non-terminal residue" evidence="1">
    <location>
        <position position="1"/>
    </location>
</feature>
<dbReference type="AlphaFoldDB" id="A0A151SZL9"/>
<keyword evidence="2" id="KW-1185">Reference proteome</keyword>
<organism evidence="1 2">
    <name type="scientific">Cajanus cajan</name>
    <name type="common">Pigeon pea</name>
    <name type="synonym">Cajanus indicus</name>
    <dbReference type="NCBI Taxonomy" id="3821"/>
    <lineage>
        <taxon>Eukaryota</taxon>
        <taxon>Viridiplantae</taxon>
        <taxon>Streptophyta</taxon>
        <taxon>Embryophyta</taxon>
        <taxon>Tracheophyta</taxon>
        <taxon>Spermatophyta</taxon>
        <taxon>Magnoliopsida</taxon>
        <taxon>eudicotyledons</taxon>
        <taxon>Gunneridae</taxon>
        <taxon>Pentapetalae</taxon>
        <taxon>rosids</taxon>
        <taxon>fabids</taxon>
        <taxon>Fabales</taxon>
        <taxon>Fabaceae</taxon>
        <taxon>Papilionoideae</taxon>
        <taxon>50 kb inversion clade</taxon>
        <taxon>NPAAA clade</taxon>
        <taxon>indigoferoid/millettioid clade</taxon>
        <taxon>Phaseoleae</taxon>
        <taxon>Cajanus</taxon>
    </lineage>
</organism>
<proteinExistence type="predicted"/>
<dbReference type="EMBL" id="CM003612">
    <property type="protein sequence ID" value="KYP60233.1"/>
    <property type="molecule type" value="Genomic_DNA"/>
</dbReference>